<feature type="domain" description="RNase H type-1" evidence="1">
    <location>
        <begin position="75"/>
        <end position="125"/>
    </location>
</feature>
<dbReference type="InterPro" id="IPR002156">
    <property type="entry name" value="RNaseH_domain"/>
</dbReference>
<dbReference type="GO" id="GO:0004523">
    <property type="term" value="F:RNA-DNA hybrid ribonuclease activity"/>
    <property type="evidence" value="ECO:0007669"/>
    <property type="project" value="InterPro"/>
</dbReference>
<dbReference type="Gene3D" id="3.30.420.10">
    <property type="entry name" value="Ribonuclease H-like superfamily/Ribonuclease H"/>
    <property type="match status" value="1"/>
</dbReference>
<dbReference type="Proteomes" id="UP001497516">
    <property type="component" value="Chromosome 7"/>
</dbReference>
<accession>A0AAV2G1B0</accession>
<dbReference type="Pfam" id="PF13456">
    <property type="entry name" value="RVT_3"/>
    <property type="match status" value="1"/>
</dbReference>
<reference evidence="2 3" key="1">
    <citation type="submission" date="2024-04" db="EMBL/GenBank/DDBJ databases">
        <authorList>
            <person name="Fracassetti M."/>
        </authorList>
    </citation>
    <scope>NUCLEOTIDE SEQUENCE [LARGE SCALE GENOMIC DNA]</scope>
</reference>
<proteinExistence type="predicted"/>
<organism evidence="2 3">
    <name type="scientific">Linum trigynum</name>
    <dbReference type="NCBI Taxonomy" id="586398"/>
    <lineage>
        <taxon>Eukaryota</taxon>
        <taxon>Viridiplantae</taxon>
        <taxon>Streptophyta</taxon>
        <taxon>Embryophyta</taxon>
        <taxon>Tracheophyta</taxon>
        <taxon>Spermatophyta</taxon>
        <taxon>Magnoliopsida</taxon>
        <taxon>eudicotyledons</taxon>
        <taxon>Gunneridae</taxon>
        <taxon>Pentapetalae</taxon>
        <taxon>rosids</taxon>
        <taxon>fabids</taxon>
        <taxon>Malpighiales</taxon>
        <taxon>Linaceae</taxon>
        <taxon>Linum</taxon>
    </lineage>
</organism>
<evidence type="ECO:0000313" key="2">
    <source>
        <dbReference type="EMBL" id="CAL1403678.1"/>
    </source>
</evidence>
<dbReference type="EMBL" id="OZ034820">
    <property type="protein sequence ID" value="CAL1403678.1"/>
    <property type="molecule type" value="Genomic_DNA"/>
</dbReference>
<dbReference type="InterPro" id="IPR012337">
    <property type="entry name" value="RNaseH-like_sf"/>
</dbReference>
<gene>
    <name evidence="2" type="ORF">LTRI10_LOCUS43590</name>
</gene>
<dbReference type="InterPro" id="IPR044730">
    <property type="entry name" value="RNase_H-like_dom_plant"/>
</dbReference>
<keyword evidence="3" id="KW-1185">Reference proteome</keyword>
<dbReference type="InterPro" id="IPR036397">
    <property type="entry name" value="RNaseH_sf"/>
</dbReference>
<dbReference type="PANTHER" id="PTHR47723:SF13">
    <property type="entry name" value="PUTATIVE-RELATED"/>
    <property type="match status" value="1"/>
</dbReference>
<dbReference type="InterPro" id="IPR053151">
    <property type="entry name" value="RNase_H-like"/>
</dbReference>
<dbReference type="CDD" id="cd06222">
    <property type="entry name" value="RNase_H_like"/>
    <property type="match status" value="1"/>
</dbReference>
<dbReference type="GO" id="GO:0003676">
    <property type="term" value="F:nucleic acid binding"/>
    <property type="evidence" value="ECO:0007669"/>
    <property type="project" value="InterPro"/>
</dbReference>
<evidence type="ECO:0000313" key="3">
    <source>
        <dbReference type="Proteomes" id="UP001497516"/>
    </source>
</evidence>
<dbReference type="PANTHER" id="PTHR47723">
    <property type="entry name" value="OS05G0353850 PROTEIN"/>
    <property type="match status" value="1"/>
</dbReference>
<name>A0AAV2G1B0_9ROSI</name>
<dbReference type="SUPFAM" id="SSF53098">
    <property type="entry name" value="Ribonuclease H-like"/>
    <property type="match status" value="1"/>
</dbReference>
<protein>
    <recommendedName>
        <fullName evidence="1">RNase H type-1 domain-containing protein</fullName>
    </recommendedName>
</protein>
<dbReference type="AlphaFoldDB" id="A0AAV2G1B0"/>
<sequence length="125" mass="13894">MFGITCWSLWRTRNDRVFAGKVVSAEAFLQRVRAWINVVQTAMDNDKAIHQHCLPARTEELISWKPPPAEWVTLNTDGFVLPNSGHATAGGLIRDHLGRYFAAFAMNLGVCSITRAELRGAVEGL</sequence>
<evidence type="ECO:0000259" key="1">
    <source>
        <dbReference type="Pfam" id="PF13456"/>
    </source>
</evidence>